<gene>
    <name evidence="10 12" type="primary">npp-7</name>
    <name evidence="10" type="ORF">CELE_T19B4.2</name>
    <name evidence="12" type="ORF">T19B4.2</name>
</gene>
<comment type="subcellular location">
    <subcellularLocation>
        <location evidence="1">Nucleus</location>
    </subcellularLocation>
</comment>
<dbReference type="AGR" id="WB:WBGene00003793"/>
<keyword evidence="4 7" id="KW-0863">Zinc-finger</keyword>
<dbReference type="GeneID" id="172234"/>
<feature type="region of interest" description="Disordered" evidence="8">
    <location>
        <begin position="561"/>
        <end position="581"/>
    </location>
</feature>
<dbReference type="GO" id="GO:0031965">
    <property type="term" value="C:nuclear membrane"/>
    <property type="evidence" value="ECO:0000314"/>
    <property type="project" value="UniProtKB"/>
</dbReference>
<dbReference type="PIR" id="T25894">
    <property type="entry name" value="T25894"/>
</dbReference>
<dbReference type="GO" id="GO:0008139">
    <property type="term" value="F:nuclear localization sequence binding"/>
    <property type="evidence" value="ECO:0000318"/>
    <property type="project" value="GO_Central"/>
</dbReference>
<sequence>MSDKSGGFFSSVGRFFSVGASATKSKDGDKSNDEGTSNSSSKSSPSASPALKNILSVDNEAKIASDETSVNTSQNHRIGSRLRYLSPTALDRRTSASNGLEIDVDAVPDIFFSTPAVSTNRKRQLTELDKQILPQSFRSESVKRSRFLNRSLLEPTLNSSMNNERKMDMTWCGELTANHSPASSITNFSLLSRRSGATTNGSLSTRTQEIFKKLEGANTPAKEVQRMSMLRAGIARPEKWGSFSESKVPNGSATGTPPPPLKKAGDAIPSRIQLISKTMGMSARRAPYWTDLTRKRTSSKNGDTGSSDSMKSLNGNFATAELSSLFSLDLPAPKKTASTASTTTINSSNSRKQHASIMKGPDGKPVSRNTFKLSDDIEEVDEDSQKLPPIPTTTLQNPQPLKLAPEYAPKRGFLDDLAFSFTAPVDLVTAVGTAKTASTASSHKASESSSESNAESTEKQTSESSGNESDSEESEDSEVDVGEENGSEVKESRPQTSADTISSAGGSNQSSKDSSPKVAKDAEPVVVAPAPVVDAGSKKWECQSCFCSWDSTLSECGACGEARPGGSGTGPKSQPKPSEKQLVSNLSSFASNTPSTVKFGFGSGASTTTTIASTTSNTIPFGSGSSVAPLFGAPKTTAPPPTTVPATIPVAPTTIASAPVAAVTSSSNGTRVDWECPDCMVSNKASDDKCPCCSHVKYASAEASSNVFGNRAFKPLSSTGSTISFGVGGSTATTQPSAFAFGLSKTTEVAPTSTPAFGLSAKPAVSSAPVEKPSAPEVPKTAGSLFGNIAKPADSATTSFLAPGAASSTSSLAPTAGSSLFGGSTGSIFNLNKTNTTETAKPGLFGSILDKETHVTTTPVSVALPSSTDSTQSKSAIPTIAPTMSLFGNSSTGSFGGSSMFGNSKTELPKISSTLSFGNPTTAAAPVSTATAEAVKTNVFGSNSASASTSLFGAGSSSTATNLFTTKPADSTTSSIFGKPISFGDDSGTTTTDGAPAKRGLFSSDSQKLQFGGQQKVEMPKFTGFGNPASTASTTSGSLFGGASTNPPMFGGPSSSSIPAFSTSNSSSTSGFPSSTATPFGNAGTTSTSGVFGAFGNKPSQPGLSSSSSTNSLFGQAPADSSNPFGGTSNNGFNFGASSSTTGATAGGGGVFQFGNAATSAPAPTAAPGGGAFQFGGNMSVPQAPAPGGMENAFSYQAPSGVGARKMAMARRRNMRK</sequence>
<protein>
    <submittedName>
        <fullName evidence="10">RanBP2-type domain-containing protein</fullName>
    </submittedName>
</protein>
<feature type="compositionally biased region" description="Acidic residues" evidence="8">
    <location>
        <begin position="469"/>
        <end position="486"/>
    </location>
</feature>
<feature type="compositionally biased region" description="Polar residues" evidence="8">
    <location>
        <begin position="494"/>
        <end position="513"/>
    </location>
</feature>
<dbReference type="AlphaFoldDB" id="P91457"/>
<dbReference type="GO" id="GO:0017056">
    <property type="term" value="F:structural constituent of nuclear pore"/>
    <property type="evidence" value="ECO:0000318"/>
    <property type="project" value="GO_Central"/>
</dbReference>
<dbReference type="WormBase" id="T19B4.2">
    <property type="protein sequence ID" value="CE13738"/>
    <property type="gene ID" value="WBGene00003793"/>
    <property type="gene designation" value="npp-7"/>
</dbReference>
<feature type="compositionally biased region" description="Polar residues" evidence="8">
    <location>
        <begin position="299"/>
        <end position="312"/>
    </location>
</feature>
<organism evidence="10 11">
    <name type="scientific">Caenorhabditis elegans</name>
    <dbReference type="NCBI Taxonomy" id="6239"/>
    <lineage>
        <taxon>Eukaryota</taxon>
        <taxon>Metazoa</taxon>
        <taxon>Ecdysozoa</taxon>
        <taxon>Nematoda</taxon>
        <taxon>Chromadorea</taxon>
        <taxon>Rhabditida</taxon>
        <taxon>Rhabditina</taxon>
        <taxon>Rhabditomorpha</taxon>
        <taxon>Rhabditoidea</taxon>
        <taxon>Rhabditidae</taxon>
        <taxon>Peloderinae</taxon>
        <taxon>Caenorhabditis</taxon>
    </lineage>
</organism>
<dbReference type="Proteomes" id="UP000001940">
    <property type="component" value="Chromosome I"/>
</dbReference>
<dbReference type="Gene3D" id="4.10.1060.10">
    <property type="entry name" value="Zinc finger, RanBP2-type"/>
    <property type="match status" value="1"/>
</dbReference>
<dbReference type="SMART" id="SM00547">
    <property type="entry name" value="ZnF_RBZ"/>
    <property type="match status" value="2"/>
</dbReference>
<evidence type="ECO:0000259" key="9">
    <source>
        <dbReference type="PROSITE" id="PS50199"/>
    </source>
</evidence>
<evidence type="ECO:0000256" key="2">
    <source>
        <dbReference type="ARBA" id="ARBA00022448"/>
    </source>
</evidence>
<feature type="compositionally biased region" description="Low complexity" evidence="8">
    <location>
        <begin position="1051"/>
        <end position="1080"/>
    </location>
</feature>
<dbReference type="GO" id="GO:0008270">
    <property type="term" value="F:zinc ion binding"/>
    <property type="evidence" value="ECO:0007669"/>
    <property type="project" value="UniProtKB-KW"/>
</dbReference>
<feature type="domain" description="RanBP2-type" evidence="9">
    <location>
        <begin position="667"/>
        <end position="699"/>
    </location>
</feature>
<dbReference type="RefSeq" id="NP_001370374.1">
    <property type="nucleotide sequence ID" value="NM_001383135.2"/>
</dbReference>
<dbReference type="eggNOG" id="KOG0845">
    <property type="taxonomic scope" value="Eukaryota"/>
</dbReference>
<feature type="region of interest" description="Disordered" evidence="8">
    <location>
        <begin position="337"/>
        <end position="401"/>
    </location>
</feature>
<evidence type="ECO:0000256" key="5">
    <source>
        <dbReference type="ARBA" id="ARBA00022833"/>
    </source>
</evidence>
<keyword evidence="11" id="KW-1185">Reference proteome</keyword>
<evidence type="ECO:0000256" key="1">
    <source>
        <dbReference type="ARBA" id="ARBA00004123"/>
    </source>
</evidence>
<dbReference type="GO" id="GO:0007096">
    <property type="term" value="P:regulation of exit from mitosis"/>
    <property type="evidence" value="ECO:0000315"/>
    <property type="project" value="UniProtKB"/>
</dbReference>
<dbReference type="UCSC" id="T19B4.2.1">
    <property type="organism name" value="c. elegans"/>
</dbReference>
<dbReference type="PROSITE" id="PS50199">
    <property type="entry name" value="ZF_RANBP2_2"/>
    <property type="match status" value="2"/>
</dbReference>
<evidence type="ECO:0000313" key="11">
    <source>
        <dbReference type="Proteomes" id="UP000001940"/>
    </source>
</evidence>
<feature type="compositionally biased region" description="Basic and acidic residues" evidence="8">
    <location>
        <begin position="24"/>
        <end position="33"/>
    </location>
</feature>
<feature type="compositionally biased region" description="Low complexity" evidence="8">
    <location>
        <begin position="984"/>
        <end position="994"/>
    </location>
</feature>
<dbReference type="IntAct" id="P91457">
    <property type="interactions" value="22"/>
</dbReference>
<dbReference type="PeptideAtlas" id="P91457"/>
<evidence type="ECO:0000256" key="3">
    <source>
        <dbReference type="ARBA" id="ARBA00022723"/>
    </source>
</evidence>
<feature type="compositionally biased region" description="Polar residues" evidence="8">
    <location>
        <begin position="243"/>
        <end position="255"/>
    </location>
</feature>
<evidence type="ECO:0000256" key="7">
    <source>
        <dbReference type="PROSITE-ProRule" id="PRU00322"/>
    </source>
</evidence>
<keyword evidence="2" id="KW-0813">Transport</keyword>
<dbReference type="EMBL" id="BX284601">
    <property type="protein sequence ID" value="CCD62974.1"/>
    <property type="molecule type" value="Genomic_DNA"/>
</dbReference>
<evidence type="ECO:0000313" key="10">
    <source>
        <dbReference type="EMBL" id="CCD62974.1"/>
    </source>
</evidence>
<dbReference type="PROSITE" id="PS01358">
    <property type="entry name" value="ZF_RANBP2_1"/>
    <property type="match status" value="1"/>
</dbReference>
<dbReference type="GO" id="GO:0005643">
    <property type="term" value="C:nuclear pore"/>
    <property type="evidence" value="ECO:0000314"/>
    <property type="project" value="UniProtKB"/>
</dbReference>
<feature type="compositionally biased region" description="Polar residues" evidence="8">
    <location>
        <begin position="1098"/>
        <end position="1114"/>
    </location>
</feature>
<dbReference type="InterPro" id="IPR026054">
    <property type="entry name" value="Nucleoporin"/>
</dbReference>
<dbReference type="GO" id="GO:0006405">
    <property type="term" value="P:RNA export from nucleus"/>
    <property type="evidence" value="ECO:0000318"/>
    <property type="project" value="GO_Central"/>
</dbReference>
<feature type="compositionally biased region" description="Polar residues" evidence="8">
    <location>
        <begin position="1036"/>
        <end position="1047"/>
    </location>
</feature>
<feature type="region of interest" description="Disordered" evidence="8">
    <location>
        <begin position="1036"/>
        <end position="1127"/>
    </location>
</feature>
<dbReference type="InterPro" id="IPR001876">
    <property type="entry name" value="Znf_RanBP2"/>
</dbReference>
<dbReference type="CTD" id="172234"/>
<dbReference type="GO" id="GO:0009792">
    <property type="term" value="P:embryo development ending in birth or egg hatching"/>
    <property type="evidence" value="ECO:0000315"/>
    <property type="project" value="UniProtKB"/>
</dbReference>
<dbReference type="GO" id="GO:0008340">
    <property type="term" value="P:determination of adult lifespan"/>
    <property type="evidence" value="ECO:0000315"/>
    <property type="project" value="UniProtKB"/>
</dbReference>
<dbReference type="OMA" id="WSCPKCM"/>
<dbReference type="OrthoDB" id="79830at2759"/>
<evidence type="ECO:0000256" key="4">
    <source>
        <dbReference type="ARBA" id="ARBA00022771"/>
    </source>
</evidence>
<evidence type="ECO:0000256" key="8">
    <source>
        <dbReference type="SAM" id="MobiDB-lite"/>
    </source>
</evidence>
<evidence type="ECO:0007829" key="13">
    <source>
        <dbReference type="PeptideAtlas" id="P91457"/>
    </source>
</evidence>
<feature type="compositionally biased region" description="Low complexity" evidence="8">
    <location>
        <begin position="337"/>
        <end position="350"/>
    </location>
</feature>
<dbReference type="FunCoup" id="P91457">
    <property type="interactions" value="458"/>
</dbReference>
<proteinExistence type="evidence at protein level"/>
<dbReference type="PANTHER" id="PTHR23193:SF23">
    <property type="entry name" value="NUCLEAR PORE COMPLEX PROTEIN NUP153"/>
    <property type="match status" value="1"/>
</dbReference>
<dbReference type="GO" id="GO:0006606">
    <property type="term" value="P:protein import into nucleus"/>
    <property type="evidence" value="ECO:0000318"/>
    <property type="project" value="GO_Central"/>
</dbReference>
<dbReference type="SMR" id="P91457"/>
<feature type="compositionally biased region" description="Low complexity" evidence="8">
    <location>
        <begin position="437"/>
        <end position="455"/>
    </location>
</feature>
<feature type="region of interest" description="Disordered" evidence="8">
    <location>
        <begin position="290"/>
        <end position="312"/>
    </location>
</feature>
<accession>P91457</accession>
<feature type="compositionally biased region" description="Polar residues" evidence="8">
    <location>
        <begin position="570"/>
        <end position="581"/>
    </location>
</feature>
<feature type="compositionally biased region" description="Low complexity" evidence="8">
    <location>
        <begin position="37"/>
        <end position="50"/>
    </location>
</feature>
<reference evidence="10 11" key="1">
    <citation type="journal article" date="1998" name="Science">
        <title>Genome sequence of the nematode C. elegans: a platform for investigating biology.</title>
        <authorList>
            <consortium name="The C. elegans sequencing consortium"/>
            <person name="Sulson J.E."/>
            <person name="Waterston R."/>
        </authorList>
    </citation>
    <scope>NUCLEOTIDE SEQUENCE [LARGE SCALE GENOMIC DNA]</scope>
    <source>
        <strain evidence="10 11">Bristol N2</strain>
    </source>
</reference>
<feature type="domain" description="RanBP2-type" evidence="9">
    <location>
        <begin position="534"/>
        <end position="565"/>
    </location>
</feature>
<keyword evidence="3" id="KW-0479">Metal-binding</keyword>
<feature type="region of interest" description="Disordered" evidence="8">
    <location>
        <begin position="241"/>
        <end position="266"/>
    </location>
</feature>
<dbReference type="GO" id="GO:0006997">
    <property type="term" value="P:nucleus organization"/>
    <property type="evidence" value="ECO:0000315"/>
    <property type="project" value="UniProtKB"/>
</dbReference>
<dbReference type="KEGG" id="cel:CELE_T19B4.2"/>
<name>P91457_CAEEL</name>
<keyword evidence="6" id="KW-0539">Nucleus</keyword>
<feature type="region of interest" description="Disordered" evidence="8">
    <location>
        <begin position="760"/>
        <end position="779"/>
    </location>
</feature>
<feature type="compositionally biased region" description="Basic and acidic residues" evidence="8">
    <location>
        <begin position="514"/>
        <end position="523"/>
    </location>
</feature>
<evidence type="ECO:0000256" key="6">
    <source>
        <dbReference type="ARBA" id="ARBA00023242"/>
    </source>
</evidence>
<feature type="region of interest" description="Disordered" evidence="8">
    <location>
        <begin position="975"/>
        <end position="1010"/>
    </location>
</feature>
<feature type="region of interest" description="Disordered" evidence="8">
    <location>
        <begin position="437"/>
        <end position="524"/>
    </location>
</feature>
<dbReference type="InParanoid" id="P91457"/>
<keyword evidence="13" id="KW-1267">Proteomics identification</keyword>
<dbReference type="Bgee" id="WBGene00003793">
    <property type="expression patterns" value="Expressed in germ line (C elegans) and 4 other cell types or tissues"/>
</dbReference>
<feature type="region of interest" description="Disordered" evidence="8">
    <location>
        <begin position="21"/>
        <end position="50"/>
    </location>
</feature>
<dbReference type="HOGENOM" id="CLU_272050_0_0_1"/>
<dbReference type="PaxDb" id="6239-T19B4.2.2"/>
<dbReference type="PANTHER" id="PTHR23193">
    <property type="entry name" value="NUCLEAR PORE COMPLEX PROTEIN NUP"/>
    <property type="match status" value="1"/>
</dbReference>
<keyword evidence="5" id="KW-0862">Zinc</keyword>
<evidence type="ECO:0000313" key="12">
    <source>
        <dbReference type="WormBase" id="T19B4.2"/>
    </source>
</evidence>
<dbReference type="STRING" id="6239.T19B4.2.2"/>